<organism evidence="7 8">
    <name type="scientific">Drosophila ananassae</name>
    <name type="common">Fruit fly</name>
    <dbReference type="NCBI Taxonomy" id="7217"/>
    <lineage>
        <taxon>Eukaryota</taxon>
        <taxon>Metazoa</taxon>
        <taxon>Ecdysozoa</taxon>
        <taxon>Arthropoda</taxon>
        <taxon>Hexapoda</taxon>
        <taxon>Insecta</taxon>
        <taxon>Pterygota</taxon>
        <taxon>Neoptera</taxon>
        <taxon>Endopterygota</taxon>
        <taxon>Diptera</taxon>
        <taxon>Brachycera</taxon>
        <taxon>Muscomorpha</taxon>
        <taxon>Ephydroidea</taxon>
        <taxon>Drosophilidae</taxon>
        <taxon>Drosophila</taxon>
        <taxon>Sophophora</taxon>
    </lineage>
</organism>
<evidence type="ECO:0000313" key="8">
    <source>
        <dbReference type="Proteomes" id="UP000007801"/>
    </source>
</evidence>
<dbReference type="GO" id="GO:0043266">
    <property type="term" value="P:regulation of potassium ion transport"/>
    <property type="evidence" value="ECO:0007669"/>
    <property type="project" value="TreeGrafter"/>
</dbReference>
<dbReference type="InParanoid" id="B3MAY3"/>
<evidence type="ECO:0000256" key="2">
    <source>
        <dbReference type="ARBA" id="ARBA00009172"/>
    </source>
</evidence>
<feature type="transmembrane region" description="Helical" evidence="6">
    <location>
        <begin position="82"/>
        <end position="103"/>
    </location>
</feature>
<dbReference type="InterPro" id="IPR036259">
    <property type="entry name" value="MFS_trans_sf"/>
</dbReference>
<proteinExistence type="inferred from homology"/>
<comment type="subcellular location">
    <subcellularLocation>
        <location evidence="1">Membrane</location>
        <topology evidence="1">Multi-pass membrane protein</topology>
    </subcellularLocation>
</comment>
<dbReference type="GO" id="GO:0015459">
    <property type="term" value="F:potassium channel regulator activity"/>
    <property type="evidence" value="ECO:0007669"/>
    <property type="project" value="TreeGrafter"/>
</dbReference>
<sequence>MSLEKRRSSNRVEVIEVVVRPKKYYPVGRDRTEDGRDKIFVSKYEKFRIFKNVIILSLAMMTQYVAYQGTLNLQSSLNAEDGLGTIACSCIYLSMGLSCLFLPTLMIRQLTCKGTLVLGMFCFLPYIGLQLFSRFYTLVPAGILLGLAAAPMWAAQATYLTQISQIYAIITSSSVDAVITLFFGIFFFAWQNADTIGNLLSSLAPPTHWPSHH</sequence>
<dbReference type="HOGENOM" id="CLU_089764_0_0_1"/>
<dbReference type="PANTHER" id="PTHR19444:SF13">
    <property type="entry name" value="PROTEIN UNC-93 HOMOLOG A"/>
    <property type="match status" value="1"/>
</dbReference>
<dbReference type="OrthoDB" id="78663at2759"/>
<feature type="transmembrane region" description="Helical" evidence="6">
    <location>
        <begin position="49"/>
        <end position="67"/>
    </location>
</feature>
<evidence type="ECO:0000256" key="1">
    <source>
        <dbReference type="ARBA" id="ARBA00004141"/>
    </source>
</evidence>
<keyword evidence="3 6" id="KW-0812">Transmembrane</keyword>
<keyword evidence="8" id="KW-1185">Reference proteome</keyword>
<protein>
    <submittedName>
        <fullName evidence="7">Uncharacterized protein, isoform D</fullName>
    </submittedName>
</protein>
<dbReference type="GeneID" id="6506671"/>
<evidence type="ECO:0000256" key="4">
    <source>
        <dbReference type="ARBA" id="ARBA00022989"/>
    </source>
</evidence>
<dbReference type="GO" id="GO:0055120">
    <property type="term" value="C:striated muscle dense body"/>
    <property type="evidence" value="ECO:0007669"/>
    <property type="project" value="TreeGrafter"/>
</dbReference>
<dbReference type="eggNOG" id="KOG3097">
    <property type="taxonomic scope" value="Eukaryota"/>
</dbReference>
<dbReference type="Pfam" id="PF05978">
    <property type="entry name" value="UNC-93"/>
    <property type="match status" value="1"/>
</dbReference>
<feature type="transmembrane region" description="Helical" evidence="6">
    <location>
        <begin position="135"/>
        <end position="154"/>
    </location>
</feature>
<evidence type="ECO:0000313" key="7">
    <source>
        <dbReference type="EMBL" id="EDV40249.2"/>
    </source>
</evidence>
<dbReference type="Proteomes" id="UP000007801">
    <property type="component" value="Unassembled WGS sequence"/>
</dbReference>
<evidence type="ECO:0000256" key="5">
    <source>
        <dbReference type="ARBA" id="ARBA00023136"/>
    </source>
</evidence>
<reference evidence="7 8" key="1">
    <citation type="journal article" date="2007" name="Nature">
        <title>Evolution of genes and genomes on the Drosophila phylogeny.</title>
        <authorList>
            <consortium name="Drosophila 12 Genomes Consortium"/>
            <person name="Clark A.G."/>
            <person name="Eisen M.B."/>
            <person name="Smith D.R."/>
            <person name="Bergman C.M."/>
            <person name="Oliver B."/>
            <person name="Markow T.A."/>
            <person name="Kaufman T.C."/>
            <person name="Kellis M."/>
            <person name="Gelbart W."/>
            <person name="Iyer V.N."/>
            <person name="Pollard D.A."/>
            <person name="Sackton T.B."/>
            <person name="Larracuente A.M."/>
            <person name="Singh N.D."/>
            <person name="Abad J.P."/>
            <person name="Abt D.N."/>
            <person name="Adryan B."/>
            <person name="Aguade M."/>
            <person name="Akashi H."/>
            <person name="Anderson W.W."/>
            <person name="Aquadro C.F."/>
            <person name="Ardell D.H."/>
            <person name="Arguello R."/>
            <person name="Artieri C.G."/>
            <person name="Barbash D.A."/>
            <person name="Barker D."/>
            <person name="Barsanti P."/>
            <person name="Batterham P."/>
            <person name="Batzoglou S."/>
            <person name="Begun D."/>
            <person name="Bhutkar A."/>
            <person name="Blanco E."/>
            <person name="Bosak S.A."/>
            <person name="Bradley R.K."/>
            <person name="Brand A.D."/>
            <person name="Brent M.R."/>
            <person name="Brooks A.N."/>
            <person name="Brown R.H."/>
            <person name="Butlin R.K."/>
            <person name="Caggese C."/>
            <person name="Calvi B.R."/>
            <person name="Bernardo de Carvalho A."/>
            <person name="Caspi A."/>
            <person name="Castrezana S."/>
            <person name="Celniker S.E."/>
            <person name="Chang J.L."/>
            <person name="Chapple C."/>
            <person name="Chatterji S."/>
            <person name="Chinwalla A."/>
            <person name="Civetta A."/>
            <person name="Clifton S.W."/>
            <person name="Comeron J.M."/>
            <person name="Costello J.C."/>
            <person name="Coyne J.A."/>
            <person name="Daub J."/>
            <person name="David R.G."/>
            <person name="Delcher A.L."/>
            <person name="Delehaunty K."/>
            <person name="Do C.B."/>
            <person name="Ebling H."/>
            <person name="Edwards K."/>
            <person name="Eickbush T."/>
            <person name="Evans J.D."/>
            <person name="Filipski A."/>
            <person name="Findeiss S."/>
            <person name="Freyhult E."/>
            <person name="Fulton L."/>
            <person name="Fulton R."/>
            <person name="Garcia A.C."/>
            <person name="Gardiner A."/>
            <person name="Garfield D.A."/>
            <person name="Garvin B.E."/>
            <person name="Gibson G."/>
            <person name="Gilbert D."/>
            <person name="Gnerre S."/>
            <person name="Godfrey J."/>
            <person name="Good R."/>
            <person name="Gotea V."/>
            <person name="Gravely B."/>
            <person name="Greenberg A.J."/>
            <person name="Griffiths-Jones S."/>
            <person name="Gross S."/>
            <person name="Guigo R."/>
            <person name="Gustafson E.A."/>
            <person name="Haerty W."/>
            <person name="Hahn M.W."/>
            <person name="Halligan D.L."/>
            <person name="Halpern A.L."/>
            <person name="Halter G.M."/>
            <person name="Han M.V."/>
            <person name="Heger A."/>
            <person name="Hillier L."/>
            <person name="Hinrichs A.S."/>
            <person name="Holmes I."/>
            <person name="Hoskins R.A."/>
            <person name="Hubisz M.J."/>
            <person name="Hultmark D."/>
            <person name="Huntley M.A."/>
            <person name="Jaffe D.B."/>
            <person name="Jagadeeshan S."/>
            <person name="Jeck W.R."/>
            <person name="Johnson J."/>
            <person name="Jones C.D."/>
            <person name="Jordan W.C."/>
            <person name="Karpen G.H."/>
            <person name="Kataoka E."/>
            <person name="Keightley P.D."/>
            <person name="Kheradpour P."/>
            <person name="Kirkness E.F."/>
            <person name="Koerich L.B."/>
            <person name="Kristiansen K."/>
            <person name="Kudrna D."/>
            <person name="Kulathinal R.J."/>
            <person name="Kumar S."/>
            <person name="Kwok R."/>
            <person name="Lander E."/>
            <person name="Langley C.H."/>
            <person name="Lapoint R."/>
            <person name="Lazzaro B.P."/>
            <person name="Lee S.J."/>
            <person name="Levesque L."/>
            <person name="Li R."/>
            <person name="Lin C.F."/>
            <person name="Lin M.F."/>
            <person name="Lindblad-Toh K."/>
            <person name="Llopart A."/>
            <person name="Long M."/>
            <person name="Low L."/>
            <person name="Lozovsky E."/>
            <person name="Lu J."/>
            <person name="Luo M."/>
            <person name="Machado C.A."/>
            <person name="Makalowski W."/>
            <person name="Marzo M."/>
            <person name="Matsuda M."/>
            <person name="Matzkin L."/>
            <person name="McAllister B."/>
            <person name="McBride C.S."/>
            <person name="McKernan B."/>
            <person name="McKernan K."/>
            <person name="Mendez-Lago M."/>
            <person name="Minx P."/>
            <person name="Mollenhauer M.U."/>
            <person name="Montooth K."/>
            <person name="Mount S.M."/>
            <person name="Mu X."/>
            <person name="Myers E."/>
            <person name="Negre B."/>
            <person name="Newfeld S."/>
            <person name="Nielsen R."/>
            <person name="Noor M.A."/>
            <person name="O'Grady P."/>
            <person name="Pachter L."/>
            <person name="Papaceit M."/>
            <person name="Parisi M.J."/>
            <person name="Parisi M."/>
            <person name="Parts L."/>
            <person name="Pedersen J.S."/>
            <person name="Pesole G."/>
            <person name="Phillippy A.M."/>
            <person name="Ponting C.P."/>
            <person name="Pop M."/>
            <person name="Porcelli D."/>
            <person name="Powell J.R."/>
            <person name="Prohaska S."/>
            <person name="Pruitt K."/>
            <person name="Puig M."/>
            <person name="Quesneville H."/>
            <person name="Ram K.R."/>
            <person name="Rand D."/>
            <person name="Rasmussen M.D."/>
            <person name="Reed L.K."/>
            <person name="Reenan R."/>
            <person name="Reily A."/>
            <person name="Remington K.A."/>
            <person name="Rieger T.T."/>
            <person name="Ritchie M.G."/>
            <person name="Robin C."/>
            <person name="Rogers Y.H."/>
            <person name="Rohde C."/>
            <person name="Rozas J."/>
            <person name="Rubenfield M.J."/>
            <person name="Ruiz A."/>
            <person name="Russo S."/>
            <person name="Salzberg S.L."/>
            <person name="Sanchez-Gracia A."/>
            <person name="Saranga D.J."/>
            <person name="Sato H."/>
            <person name="Schaeffer S.W."/>
            <person name="Schatz M.C."/>
            <person name="Schlenke T."/>
            <person name="Schwartz R."/>
            <person name="Segarra C."/>
            <person name="Singh R.S."/>
            <person name="Sirot L."/>
            <person name="Sirota M."/>
            <person name="Sisneros N.B."/>
            <person name="Smith C.D."/>
            <person name="Smith T.F."/>
            <person name="Spieth J."/>
            <person name="Stage D.E."/>
            <person name="Stark A."/>
            <person name="Stephan W."/>
            <person name="Strausberg R.L."/>
            <person name="Strempel S."/>
            <person name="Sturgill D."/>
            <person name="Sutton G."/>
            <person name="Sutton G.G."/>
            <person name="Tao W."/>
            <person name="Teichmann S."/>
            <person name="Tobari Y.N."/>
            <person name="Tomimura Y."/>
            <person name="Tsolas J.M."/>
            <person name="Valente V.L."/>
            <person name="Venter E."/>
            <person name="Venter J.C."/>
            <person name="Vicario S."/>
            <person name="Vieira F.G."/>
            <person name="Vilella A.J."/>
            <person name="Villasante A."/>
            <person name="Walenz B."/>
            <person name="Wang J."/>
            <person name="Wasserman M."/>
            <person name="Watts T."/>
            <person name="Wilson D."/>
            <person name="Wilson R.K."/>
            <person name="Wing R.A."/>
            <person name="Wolfner M.F."/>
            <person name="Wong A."/>
            <person name="Wong G.K."/>
            <person name="Wu C.I."/>
            <person name="Wu G."/>
            <person name="Yamamoto D."/>
            <person name="Yang H.P."/>
            <person name="Yang S.P."/>
            <person name="Yorke J.A."/>
            <person name="Yoshida K."/>
            <person name="Zdobnov E."/>
            <person name="Zhang P."/>
            <person name="Zhang Y."/>
            <person name="Zimin A.V."/>
            <person name="Baldwin J."/>
            <person name="Abdouelleil A."/>
            <person name="Abdulkadir J."/>
            <person name="Abebe A."/>
            <person name="Abera B."/>
            <person name="Abreu J."/>
            <person name="Acer S.C."/>
            <person name="Aftuck L."/>
            <person name="Alexander A."/>
            <person name="An P."/>
            <person name="Anderson E."/>
            <person name="Anderson S."/>
            <person name="Arachi H."/>
            <person name="Azer M."/>
            <person name="Bachantsang P."/>
            <person name="Barry A."/>
            <person name="Bayul T."/>
            <person name="Berlin A."/>
            <person name="Bessette D."/>
            <person name="Bloom T."/>
            <person name="Blye J."/>
            <person name="Boguslavskiy L."/>
            <person name="Bonnet C."/>
            <person name="Boukhgalter B."/>
            <person name="Bourzgui I."/>
            <person name="Brown A."/>
            <person name="Cahill P."/>
            <person name="Channer S."/>
            <person name="Cheshatsang Y."/>
            <person name="Chuda L."/>
            <person name="Citroen M."/>
            <person name="Collymore A."/>
            <person name="Cooke P."/>
            <person name="Costello M."/>
            <person name="D'Aco K."/>
            <person name="Daza R."/>
            <person name="De Haan G."/>
            <person name="DeGray S."/>
            <person name="DeMaso C."/>
            <person name="Dhargay N."/>
            <person name="Dooley K."/>
            <person name="Dooley E."/>
            <person name="Doricent M."/>
            <person name="Dorje P."/>
            <person name="Dorjee K."/>
            <person name="Dupes A."/>
            <person name="Elong R."/>
            <person name="Falk J."/>
            <person name="Farina A."/>
            <person name="Faro S."/>
            <person name="Ferguson D."/>
            <person name="Fisher S."/>
            <person name="Foley C.D."/>
            <person name="Franke A."/>
            <person name="Friedrich D."/>
            <person name="Gadbois L."/>
            <person name="Gearin G."/>
            <person name="Gearin C.R."/>
            <person name="Giannoukos G."/>
            <person name="Goode T."/>
            <person name="Graham J."/>
            <person name="Grandbois E."/>
            <person name="Grewal S."/>
            <person name="Gyaltsen K."/>
            <person name="Hafez N."/>
            <person name="Hagos B."/>
            <person name="Hall J."/>
            <person name="Henson C."/>
            <person name="Hollinger A."/>
            <person name="Honan T."/>
            <person name="Huard M.D."/>
            <person name="Hughes L."/>
            <person name="Hurhula B."/>
            <person name="Husby M.E."/>
            <person name="Kamat A."/>
            <person name="Kanga B."/>
            <person name="Kashin S."/>
            <person name="Khazanovich D."/>
            <person name="Kisner P."/>
            <person name="Lance K."/>
            <person name="Lara M."/>
            <person name="Lee W."/>
            <person name="Lennon N."/>
            <person name="Letendre F."/>
            <person name="LeVine R."/>
            <person name="Lipovsky A."/>
            <person name="Liu X."/>
            <person name="Liu J."/>
            <person name="Liu S."/>
            <person name="Lokyitsang T."/>
            <person name="Lokyitsang Y."/>
            <person name="Lubonja R."/>
            <person name="Lui A."/>
            <person name="MacDonald P."/>
            <person name="Magnisalis V."/>
            <person name="Maru K."/>
            <person name="Matthews C."/>
            <person name="McCusker W."/>
            <person name="McDonough S."/>
            <person name="Mehta T."/>
            <person name="Meldrim J."/>
            <person name="Meneus L."/>
            <person name="Mihai O."/>
            <person name="Mihalev A."/>
            <person name="Mihova T."/>
            <person name="Mittelman R."/>
            <person name="Mlenga V."/>
            <person name="Montmayeur A."/>
            <person name="Mulrain L."/>
            <person name="Navidi A."/>
            <person name="Naylor J."/>
            <person name="Negash T."/>
            <person name="Nguyen T."/>
            <person name="Nguyen N."/>
            <person name="Nicol R."/>
            <person name="Norbu C."/>
            <person name="Norbu N."/>
            <person name="Novod N."/>
            <person name="O'Neill B."/>
            <person name="Osman S."/>
            <person name="Markiewicz E."/>
            <person name="Oyono O.L."/>
            <person name="Patti C."/>
            <person name="Phunkhang P."/>
            <person name="Pierre F."/>
            <person name="Priest M."/>
            <person name="Raghuraman S."/>
            <person name="Rege F."/>
            <person name="Reyes R."/>
            <person name="Rise C."/>
            <person name="Rogov P."/>
            <person name="Ross K."/>
            <person name="Ryan E."/>
            <person name="Settipalli S."/>
            <person name="Shea T."/>
            <person name="Sherpa N."/>
            <person name="Shi L."/>
            <person name="Shih D."/>
            <person name="Sparrow T."/>
            <person name="Spaulding J."/>
            <person name="Stalker J."/>
            <person name="Stange-Thomann N."/>
            <person name="Stavropoulos S."/>
            <person name="Stone C."/>
            <person name="Strader C."/>
            <person name="Tesfaye S."/>
            <person name="Thomson T."/>
            <person name="Thoulutsang Y."/>
            <person name="Thoulutsang D."/>
            <person name="Topham K."/>
            <person name="Topping I."/>
            <person name="Tsamla T."/>
            <person name="Vassiliev H."/>
            <person name="Vo A."/>
            <person name="Wangchuk T."/>
            <person name="Wangdi T."/>
            <person name="Weiand M."/>
            <person name="Wilkinson J."/>
            <person name="Wilson A."/>
            <person name="Yadav S."/>
            <person name="Young G."/>
            <person name="Yu Q."/>
            <person name="Zembek L."/>
            <person name="Zhong D."/>
            <person name="Zimmer A."/>
            <person name="Zwirko Z."/>
            <person name="Jaffe D.B."/>
            <person name="Alvarez P."/>
            <person name="Brockman W."/>
            <person name="Butler J."/>
            <person name="Chin C."/>
            <person name="Gnerre S."/>
            <person name="Grabherr M."/>
            <person name="Kleber M."/>
            <person name="Mauceli E."/>
            <person name="MacCallum I."/>
        </authorList>
    </citation>
    <scope>NUCLEOTIDE SEQUENCE [LARGE SCALE GENOMIC DNA]</scope>
    <source>
        <strain evidence="8">Tucson 14024-0371.13</strain>
    </source>
</reference>
<gene>
    <name evidence="7" type="primary">Dana\GF24035</name>
    <name evidence="7" type="synonym">dana_GLEANR_8791</name>
    <name evidence="7" type="ORF">GF24035</name>
</gene>
<evidence type="ECO:0000256" key="6">
    <source>
        <dbReference type="SAM" id="Phobius"/>
    </source>
</evidence>
<evidence type="ECO:0000256" key="3">
    <source>
        <dbReference type="ARBA" id="ARBA00022692"/>
    </source>
</evidence>
<dbReference type="PANTHER" id="PTHR19444">
    <property type="entry name" value="UNC-93 RELATED"/>
    <property type="match status" value="1"/>
</dbReference>
<keyword evidence="4 6" id="KW-1133">Transmembrane helix</keyword>
<name>B3MAY3_DROAN</name>
<accession>B3MAY3</accession>
<dbReference type="GO" id="GO:0006937">
    <property type="term" value="P:regulation of muscle contraction"/>
    <property type="evidence" value="ECO:0007669"/>
    <property type="project" value="TreeGrafter"/>
</dbReference>
<dbReference type="InterPro" id="IPR051951">
    <property type="entry name" value="UNC-93_regulatory"/>
</dbReference>
<dbReference type="AlphaFoldDB" id="B3MAY3"/>
<comment type="similarity">
    <text evidence="2">Belongs to the unc-93 family.</text>
</comment>
<feature type="transmembrane region" description="Helical" evidence="6">
    <location>
        <begin position="110"/>
        <end position="129"/>
    </location>
</feature>
<dbReference type="EMBL" id="CH902618">
    <property type="protein sequence ID" value="EDV40249.2"/>
    <property type="molecule type" value="Genomic_DNA"/>
</dbReference>
<feature type="transmembrane region" description="Helical" evidence="6">
    <location>
        <begin position="166"/>
        <end position="190"/>
    </location>
</feature>
<dbReference type="InterPro" id="IPR010291">
    <property type="entry name" value="Ion_channel_UNC-93"/>
</dbReference>
<dbReference type="KEGG" id="dan:6506671"/>
<dbReference type="SUPFAM" id="SSF103473">
    <property type="entry name" value="MFS general substrate transporter"/>
    <property type="match status" value="1"/>
</dbReference>
<dbReference type="GO" id="GO:0005886">
    <property type="term" value="C:plasma membrane"/>
    <property type="evidence" value="ECO:0007669"/>
    <property type="project" value="TreeGrafter"/>
</dbReference>
<keyword evidence="5 6" id="KW-0472">Membrane</keyword>